<reference key="1">
    <citation type="submission" date="2010-09" db="EMBL/GenBank/DDBJ databases">
        <authorList>
            <person name="Roh H."/>
            <person name="Ko H.-J."/>
            <person name="Kim D."/>
            <person name="Choi D.G."/>
            <person name="Park S."/>
            <person name="Kim S."/>
            <person name="Kim K.H."/>
            <person name="Chang I.S."/>
            <person name="Choi I.-G."/>
        </authorList>
    </citation>
    <scope>NUCLEOTIDE SEQUENCE</scope>
    <source>
        <strain>KIST612</strain>
    </source>
</reference>
<dbReference type="EMBL" id="CP002273">
    <property type="protein sequence ID" value="ADO38730.1"/>
    <property type="molecule type" value="Genomic_DNA"/>
</dbReference>
<keyword evidence="2" id="KW-1185">Reference proteome</keyword>
<accession>E3GGC5</accession>
<reference evidence="1 2" key="2">
    <citation type="journal article" date="2011" name="J. Bacteriol.">
        <title>Complete genome sequence of a carbon monoxide-utilizing acetogen, Eubacterium limosum KIST612.</title>
        <authorList>
            <person name="Roh H."/>
            <person name="Ko H.J."/>
            <person name="Kim D."/>
            <person name="Choi D.G."/>
            <person name="Park S."/>
            <person name="Kim S."/>
            <person name="Chang I.S."/>
            <person name="Choi I.G."/>
        </authorList>
    </citation>
    <scope>NUCLEOTIDE SEQUENCE [LARGE SCALE GENOMIC DNA]</scope>
    <source>
        <strain evidence="1 2">KIST612</strain>
    </source>
</reference>
<name>E3GGC5_9FIRM</name>
<gene>
    <name evidence="1" type="ordered locus">ELI_3774</name>
</gene>
<evidence type="ECO:0000313" key="2">
    <source>
        <dbReference type="Proteomes" id="UP000006873"/>
    </source>
</evidence>
<dbReference type="KEGG" id="elm:ELI_3774"/>
<dbReference type="Proteomes" id="UP000006873">
    <property type="component" value="Chromosome"/>
</dbReference>
<evidence type="ECO:0000313" key="1">
    <source>
        <dbReference type="EMBL" id="ADO38730.1"/>
    </source>
</evidence>
<dbReference type="AlphaFoldDB" id="E3GGC5"/>
<proteinExistence type="predicted"/>
<organism evidence="1 2">
    <name type="scientific">Eubacterium callanderi</name>
    <dbReference type="NCBI Taxonomy" id="53442"/>
    <lineage>
        <taxon>Bacteria</taxon>
        <taxon>Bacillati</taxon>
        <taxon>Bacillota</taxon>
        <taxon>Clostridia</taxon>
        <taxon>Eubacteriales</taxon>
        <taxon>Eubacteriaceae</taxon>
        <taxon>Eubacterium</taxon>
    </lineage>
</organism>
<dbReference type="HOGENOM" id="CLU_3098920_0_0_9"/>
<protein>
    <submittedName>
        <fullName evidence="1">Uncharacterized protein</fullName>
    </submittedName>
</protein>
<sequence length="51" mass="6247">MKIVIKMYKGVCFFILAMLESYEYIFRKMVMCEEKKIILKGYFMHKIRTSL</sequence>